<accession>A0AB34HW76</accession>
<name>A0AB34HW76_ESCRO</name>
<dbReference type="Proteomes" id="UP001159641">
    <property type="component" value="Unassembled WGS sequence"/>
</dbReference>
<evidence type="ECO:0000256" key="1">
    <source>
        <dbReference type="SAM" id="MobiDB-lite"/>
    </source>
</evidence>
<proteinExistence type="predicted"/>
<gene>
    <name evidence="2" type="ORF">J1605_002391</name>
</gene>
<evidence type="ECO:0000313" key="3">
    <source>
        <dbReference type="Proteomes" id="UP001159641"/>
    </source>
</evidence>
<protein>
    <submittedName>
        <fullName evidence="2">Uncharacterized protein</fullName>
    </submittedName>
</protein>
<evidence type="ECO:0000313" key="2">
    <source>
        <dbReference type="EMBL" id="KAJ8795629.1"/>
    </source>
</evidence>
<dbReference type="AlphaFoldDB" id="A0AB34HW76"/>
<dbReference type="EMBL" id="JAIQCJ010000544">
    <property type="protein sequence ID" value="KAJ8795629.1"/>
    <property type="molecule type" value="Genomic_DNA"/>
</dbReference>
<organism evidence="2 3">
    <name type="scientific">Eschrichtius robustus</name>
    <name type="common">California gray whale</name>
    <name type="synonym">Eschrichtius gibbosus</name>
    <dbReference type="NCBI Taxonomy" id="9764"/>
    <lineage>
        <taxon>Eukaryota</taxon>
        <taxon>Metazoa</taxon>
        <taxon>Chordata</taxon>
        <taxon>Craniata</taxon>
        <taxon>Vertebrata</taxon>
        <taxon>Euteleostomi</taxon>
        <taxon>Mammalia</taxon>
        <taxon>Eutheria</taxon>
        <taxon>Laurasiatheria</taxon>
        <taxon>Artiodactyla</taxon>
        <taxon>Whippomorpha</taxon>
        <taxon>Cetacea</taxon>
        <taxon>Mysticeti</taxon>
        <taxon>Eschrichtiidae</taxon>
        <taxon>Eschrichtius</taxon>
    </lineage>
</organism>
<feature type="compositionally biased region" description="Polar residues" evidence="1">
    <location>
        <begin position="24"/>
        <end position="36"/>
    </location>
</feature>
<keyword evidence="3" id="KW-1185">Reference proteome</keyword>
<feature type="region of interest" description="Disordered" evidence="1">
    <location>
        <begin position="21"/>
        <end position="41"/>
    </location>
</feature>
<reference evidence="2 3" key="1">
    <citation type="submission" date="2022-11" db="EMBL/GenBank/DDBJ databases">
        <title>Whole genome sequence of Eschrichtius robustus ER-17-0199.</title>
        <authorList>
            <person name="Bruniche-Olsen A."/>
            <person name="Black A.N."/>
            <person name="Fields C.J."/>
            <person name="Walden K."/>
            <person name="Dewoody J.A."/>
        </authorList>
    </citation>
    <scope>NUCLEOTIDE SEQUENCE [LARGE SCALE GENOMIC DNA]</scope>
    <source>
        <strain evidence="2">ER-17-0199</strain>
        <tissue evidence="2">Blubber</tissue>
    </source>
</reference>
<comment type="caution">
    <text evidence="2">The sequence shown here is derived from an EMBL/GenBank/DDBJ whole genome shotgun (WGS) entry which is preliminary data.</text>
</comment>
<sequence>MQGTRVRSLVRELRFRTPCGTAVKTKQNNDNNNSKKIPQIDFPPETLETAKQPRSLASWVSTSLWRAAAPRLPPPGFSLELNAIRVLPLFLKITRGPRGVGASLGPLYTPVVVDGIGPRC</sequence>